<dbReference type="Proteomes" id="UP000324222">
    <property type="component" value="Unassembled WGS sequence"/>
</dbReference>
<name>A0A5B7H1R4_PORTR</name>
<organism evidence="2 3">
    <name type="scientific">Portunus trituberculatus</name>
    <name type="common">Swimming crab</name>
    <name type="synonym">Neptunus trituberculatus</name>
    <dbReference type="NCBI Taxonomy" id="210409"/>
    <lineage>
        <taxon>Eukaryota</taxon>
        <taxon>Metazoa</taxon>
        <taxon>Ecdysozoa</taxon>
        <taxon>Arthropoda</taxon>
        <taxon>Crustacea</taxon>
        <taxon>Multicrustacea</taxon>
        <taxon>Malacostraca</taxon>
        <taxon>Eumalacostraca</taxon>
        <taxon>Eucarida</taxon>
        <taxon>Decapoda</taxon>
        <taxon>Pleocyemata</taxon>
        <taxon>Brachyura</taxon>
        <taxon>Eubrachyura</taxon>
        <taxon>Portunoidea</taxon>
        <taxon>Portunidae</taxon>
        <taxon>Portuninae</taxon>
        <taxon>Portunus</taxon>
    </lineage>
</organism>
<evidence type="ECO:0000313" key="2">
    <source>
        <dbReference type="EMBL" id="MPC65022.1"/>
    </source>
</evidence>
<proteinExistence type="predicted"/>
<protein>
    <submittedName>
        <fullName evidence="2">Uncharacterized protein</fullName>
    </submittedName>
</protein>
<reference evidence="2 3" key="1">
    <citation type="submission" date="2019-05" db="EMBL/GenBank/DDBJ databases">
        <title>Another draft genome of Portunus trituberculatus and its Hox gene families provides insights of decapod evolution.</title>
        <authorList>
            <person name="Jeong J.-H."/>
            <person name="Song I."/>
            <person name="Kim S."/>
            <person name="Choi T."/>
            <person name="Kim D."/>
            <person name="Ryu S."/>
            <person name="Kim W."/>
        </authorList>
    </citation>
    <scope>NUCLEOTIDE SEQUENCE [LARGE SCALE GENOMIC DNA]</scope>
    <source>
        <tissue evidence="2">Muscle</tissue>
    </source>
</reference>
<evidence type="ECO:0000313" key="3">
    <source>
        <dbReference type="Proteomes" id="UP000324222"/>
    </source>
</evidence>
<feature type="region of interest" description="Disordered" evidence="1">
    <location>
        <begin position="59"/>
        <end position="119"/>
    </location>
</feature>
<sequence length="119" mass="12561">MVMAVVGDACAAEVLRLNVDASVSNTGRRSLSPCLPLSLHRLSVNISIPVSLNQLLPVSTSPPASPLVSPPSFRHHSPPRFSPSANQGNGAHDPPPPPTSRESCPGKPRGDKRIPQCIY</sequence>
<accession>A0A5B7H1R4</accession>
<dbReference type="AlphaFoldDB" id="A0A5B7H1R4"/>
<feature type="compositionally biased region" description="Basic and acidic residues" evidence="1">
    <location>
        <begin position="108"/>
        <end position="119"/>
    </location>
</feature>
<evidence type="ECO:0000256" key="1">
    <source>
        <dbReference type="SAM" id="MobiDB-lite"/>
    </source>
</evidence>
<keyword evidence="3" id="KW-1185">Reference proteome</keyword>
<dbReference type="EMBL" id="VSRR010022827">
    <property type="protein sequence ID" value="MPC65022.1"/>
    <property type="molecule type" value="Genomic_DNA"/>
</dbReference>
<gene>
    <name evidence="2" type="ORF">E2C01_059146</name>
</gene>
<comment type="caution">
    <text evidence="2">The sequence shown here is derived from an EMBL/GenBank/DDBJ whole genome shotgun (WGS) entry which is preliminary data.</text>
</comment>